<keyword evidence="1" id="KW-0863">Zinc-finger</keyword>
<dbReference type="GO" id="GO:0015074">
    <property type="term" value="P:DNA integration"/>
    <property type="evidence" value="ECO:0007669"/>
    <property type="project" value="InterPro"/>
</dbReference>
<dbReference type="PANTHER" id="PTHR47592">
    <property type="entry name" value="PBF68 PROTEIN"/>
    <property type="match status" value="1"/>
</dbReference>
<dbReference type="EMBL" id="QGNW01001910">
    <property type="protein sequence ID" value="RVW28171.1"/>
    <property type="molecule type" value="Genomic_DNA"/>
</dbReference>
<dbReference type="InterPro" id="IPR001584">
    <property type="entry name" value="Integrase_cat-core"/>
</dbReference>
<dbReference type="CDD" id="cd09272">
    <property type="entry name" value="RNase_HI_RT_Ty1"/>
    <property type="match status" value="1"/>
</dbReference>
<dbReference type="InterPro" id="IPR036875">
    <property type="entry name" value="Znf_CCHC_sf"/>
</dbReference>
<feature type="compositionally biased region" description="Low complexity" evidence="2">
    <location>
        <begin position="249"/>
        <end position="269"/>
    </location>
</feature>
<dbReference type="SMART" id="SM00343">
    <property type="entry name" value="ZnF_C2HC"/>
    <property type="match status" value="1"/>
</dbReference>
<dbReference type="InterPro" id="IPR001878">
    <property type="entry name" value="Znf_CCHC"/>
</dbReference>
<dbReference type="AlphaFoldDB" id="A0A438CYB0"/>
<evidence type="ECO:0000256" key="2">
    <source>
        <dbReference type="SAM" id="MobiDB-lite"/>
    </source>
</evidence>
<feature type="domain" description="CCHC-type" evidence="3">
    <location>
        <begin position="279"/>
        <end position="294"/>
    </location>
</feature>
<feature type="domain" description="Integrase catalytic" evidence="4">
    <location>
        <begin position="297"/>
        <end position="420"/>
    </location>
</feature>
<dbReference type="InterPro" id="IPR013103">
    <property type="entry name" value="RVT_2"/>
</dbReference>
<accession>A0A438CYB0</accession>
<dbReference type="InterPro" id="IPR043502">
    <property type="entry name" value="DNA/RNA_pol_sf"/>
</dbReference>
<evidence type="ECO:0000313" key="6">
    <source>
        <dbReference type="Proteomes" id="UP000288805"/>
    </source>
</evidence>
<dbReference type="Pfam" id="PF00098">
    <property type="entry name" value="zf-CCHC"/>
    <property type="match status" value="1"/>
</dbReference>
<evidence type="ECO:0000256" key="1">
    <source>
        <dbReference type="PROSITE-ProRule" id="PRU00047"/>
    </source>
</evidence>
<dbReference type="Gene3D" id="3.30.420.10">
    <property type="entry name" value="Ribonuclease H-like superfamily/Ribonuclease H"/>
    <property type="match status" value="1"/>
</dbReference>
<dbReference type="InterPro" id="IPR012337">
    <property type="entry name" value="RNaseH-like_sf"/>
</dbReference>
<dbReference type="PROSITE" id="PS50158">
    <property type="entry name" value="ZF_CCHC"/>
    <property type="match status" value="1"/>
</dbReference>
<keyword evidence="1" id="KW-0479">Metal-binding</keyword>
<dbReference type="GO" id="GO:0003676">
    <property type="term" value="F:nucleic acid binding"/>
    <property type="evidence" value="ECO:0007669"/>
    <property type="project" value="InterPro"/>
</dbReference>
<gene>
    <name evidence="5" type="primary">POLX_4084</name>
    <name evidence="5" type="ORF">CK203_117591</name>
</gene>
<reference evidence="5 6" key="1">
    <citation type="journal article" date="2018" name="PLoS Genet.">
        <title>Population sequencing reveals clonal diversity and ancestral inbreeding in the grapevine cultivar Chardonnay.</title>
        <authorList>
            <person name="Roach M.J."/>
            <person name="Johnson D.L."/>
            <person name="Bohlmann J."/>
            <person name="van Vuuren H.J."/>
            <person name="Jones S.J."/>
            <person name="Pretorius I.S."/>
            <person name="Schmidt S.A."/>
            <person name="Borneman A.R."/>
        </authorList>
    </citation>
    <scope>NUCLEOTIDE SEQUENCE [LARGE SCALE GENOMIC DNA]</scope>
    <source>
        <strain evidence="6">cv. Chardonnay</strain>
        <tissue evidence="5">Leaf</tissue>
    </source>
</reference>
<keyword evidence="1" id="KW-0862">Zinc</keyword>
<dbReference type="Proteomes" id="UP000288805">
    <property type="component" value="Unassembled WGS sequence"/>
</dbReference>
<dbReference type="Pfam" id="PF14223">
    <property type="entry name" value="Retrotran_gag_2"/>
    <property type="match status" value="1"/>
</dbReference>
<dbReference type="Pfam" id="PF07727">
    <property type="entry name" value="RVT_2"/>
    <property type="match status" value="1"/>
</dbReference>
<feature type="region of interest" description="Disordered" evidence="2">
    <location>
        <begin position="243"/>
        <end position="270"/>
    </location>
</feature>
<dbReference type="SUPFAM" id="SSF53098">
    <property type="entry name" value="Ribonuclease H-like"/>
    <property type="match status" value="1"/>
</dbReference>
<evidence type="ECO:0000313" key="5">
    <source>
        <dbReference type="EMBL" id="RVW28171.1"/>
    </source>
</evidence>
<protein>
    <submittedName>
        <fullName evidence="5">Retrovirus-related Pol polyprotein from transposon TNT 1-94</fullName>
    </submittedName>
</protein>
<dbReference type="PROSITE" id="PS50994">
    <property type="entry name" value="INTEGRASE"/>
    <property type="match status" value="1"/>
</dbReference>
<proteinExistence type="predicted"/>
<dbReference type="SUPFAM" id="SSF56672">
    <property type="entry name" value="DNA/RNA polymerases"/>
    <property type="match status" value="1"/>
</dbReference>
<organism evidence="5 6">
    <name type="scientific">Vitis vinifera</name>
    <name type="common">Grape</name>
    <dbReference type="NCBI Taxonomy" id="29760"/>
    <lineage>
        <taxon>Eukaryota</taxon>
        <taxon>Viridiplantae</taxon>
        <taxon>Streptophyta</taxon>
        <taxon>Embryophyta</taxon>
        <taxon>Tracheophyta</taxon>
        <taxon>Spermatophyta</taxon>
        <taxon>Magnoliopsida</taxon>
        <taxon>eudicotyledons</taxon>
        <taxon>Gunneridae</taxon>
        <taxon>Pentapetalae</taxon>
        <taxon>rosids</taxon>
        <taxon>Vitales</taxon>
        <taxon>Vitaceae</taxon>
        <taxon>Viteae</taxon>
        <taxon>Vitis</taxon>
    </lineage>
</organism>
<comment type="caution">
    <text evidence="5">The sequence shown here is derived from an EMBL/GenBank/DDBJ whole genome shotgun (WGS) entry which is preliminary data.</text>
</comment>
<dbReference type="PANTHER" id="PTHR47592:SF27">
    <property type="entry name" value="OS08G0421700 PROTEIN"/>
    <property type="match status" value="1"/>
</dbReference>
<evidence type="ECO:0000259" key="4">
    <source>
        <dbReference type="PROSITE" id="PS50994"/>
    </source>
</evidence>
<evidence type="ECO:0000259" key="3">
    <source>
        <dbReference type="PROSITE" id="PS50158"/>
    </source>
</evidence>
<name>A0A438CYB0_VITVI</name>
<dbReference type="SUPFAM" id="SSF57756">
    <property type="entry name" value="Retrovirus zinc finger-like domains"/>
    <property type="match status" value="1"/>
</dbReference>
<dbReference type="GO" id="GO:0008270">
    <property type="term" value="F:zinc ion binding"/>
    <property type="evidence" value="ECO:0007669"/>
    <property type="project" value="UniProtKB-KW"/>
</dbReference>
<sequence>MTTESDNVVVTELAPVATPTVAQVPAMPTAVPISISPGEKPEKFSGLNFKRWQQKMLFYLTTLNLARFLTEDAPKLKEDEHDIQVISAIDAWKHSDFLCRNYVMNGLADSLYNVYSDKKTAKELWESLDRKYKTEDAGAKKFVVGRFLDYKMVDSKTVVSQVQELQVILHEIHAEGMMLSETFQVAAIIKKLPPAWKDFKNYLKHKRKEMSIEDLIIRLRIEEDNRRSEKKRAHTLNEAKANFVEHGQSSKAKTNNNKGKGSKLGPKGGISKKPKFQGKCFNCGKQGHKSVDCRLPKKNKPKEANVIDDITKNVSDIDLTTVVSEKMFSTFEPIENGEKVFMGNSATSEIKVKDEAIEKFVLYKNEVENQLNKKIKVLRSDRGGEYESPFVDICAQHGIIHETTAPYSPQSNGVAERKNREPQTFKEAVNSIEGLMWKEAIKSEIDSILQNHTWELVDLPPGCKPLSSKWIFKRKMKVDGSIDKYKARLVIKGYRQTEGLDYFDTYSPVTRINSIRMVLAIAALRNLEIHQMDVKTAFLNGDLDEEIYMEQPEGFSAPGQEKKVCKLVKSLYGLKQAPKQWHEKFDNVMLSHGFKINECDKCVYVKDTEHGYVIVCLYVDDMLIVGSDDKMITSTKNMLNSRFDMKDMGLADVILGIKIKRTSDELILSQSHYVDKILGKFDKDNSGVARTPVDVTLHLSKNKGESVSQVEYSRVIGSLMYLMSCTRPDIAYAHYTRYPAVLEGYSDANWISNVKDSKSHSGYVFTLGGAVVSWKSSKQTVIARSTMESEFIALDKCGEEAEWLRHFLEDIPRWSKPVPPICIHCDSQSAIGRAQSNMYNGKSRHIRRRHNTIRQLLSTGVISVDYVKSKDNIADPLTKGLNRKLVEKSSRGMRLKPIKE</sequence>
<dbReference type="InterPro" id="IPR036397">
    <property type="entry name" value="RNaseH_sf"/>
</dbReference>